<feature type="binding site" evidence="3">
    <location>
        <begin position="17"/>
        <end position="22"/>
    </location>
    <ligand>
        <name>GTP</name>
        <dbReference type="ChEBI" id="CHEBI:37565"/>
    </ligand>
</feature>
<evidence type="ECO:0000313" key="5">
    <source>
        <dbReference type="EMBL" id="KIX10727.1"/>
    </source>
</evidence>
<dbReference type="InterPro" id="IPR027417">
    <property type="entry name" value="P-loop_NTPase"/>
</dbReference>
<dbReference type="RefSeq" id="WP_044352961.1">
    <property type="nucleotide sequence ID" value="NZ_AZAC01000083.1"/>
</dbReference>
<dbReference type="FunFam" id="2.40.50.250:FF:000001">
    <property type="entry name" value="GTP-binding protein TypA"/>
    <property type="match status" value="1"/>
</dbReference>
<dbReference type="GO" id="GO:0000027">
    <property type="term" value="P:ribosomal large subunit assembly"/>
    <property type="evidence" value="ECO:0007669"/>
    <property type="project" value="UniProtKB-UniRule"/>
</dbReference>
<dbReference type="GO" id="GO:0003924">
    <property type="term" value="F:GTPase activity"/>
    <property type="evidence" value="ECO:0007669"/>
    <property type="project" value="UniProtKB-UniRule"/>
</dbReference>
<protein>
    <recommendedName>
        <fullName evidence="3">Large ribosomal subunit assembly factor BipA</fullName>
        <ecNumber evidence="3">3.6.5.-</ecNumber>
    </recommendedName>
    <alternativeName>
        <fullName evidence="3">GTP-binding protein BipA</fullName>
    </alternativeName>
</protein>
<dbReference type="InterPro" id="IPR035647">
    <property type="entry name" value="EFG_III/V"/>
</dbReference>
<reference evidence="5 6" key="1">
    <citation type="submission" date="2013-11" db="EMBL/GenBank/DDBJ databases">
        <title>Metagenomic analysis of a methanogenic consortium involved in long chain n-alkane degradation.</title>
        <authorList>
            <person name="Davidova I.A."/>
            <person name="Callaghan A.V."/>
            <person name="Wawrik B."/>
            <person name="Pruitt S."/>
            <person name="Marks C."/>
            <person name="Duncan K.E."/>
            <person name="Suflita J.M."/>
        </authorList>
    </citation>
    <scope>NUCLEOTIDE SEQUENCE [LARGE SCALE GENOMIC DNA]</scope>
    <source>
        <strain evidence="5 6">SPR</strain>
    </source>
</reference>
<comment type="subunit">
    <text evidence="3">Monomer.</text>
</comment>
<dbReference type="InterPro" id="IPR000795">
    <property type="entry name" value="T_Tr_GTP-bd_dom"/>
</dbReference>
<comment type="subcellular location">
    <subcellularLocation>
        <location evidence="3">Cytoplasm</location>
    </subcellularLocation>
    <text evidence="3">Binds to ribosomes.</text>
</comment>
<dbReference type="GO" id="GO:0005525">
    <property type="term" value="F:GTP binding"/>
    <property type="evidence" value="ECO:0007669"/>
    <property type="project" value="UniProtKB-UniRule"/>
</dbReference>
<dbReference type="STRING" id="1429043.X474_27695"/>
<dbReference type="InterPro" id="IPR006297">
    <property type="entry name" value="EF-4"/>
</dbReference>
<dbReference type="GO" id="GO:0000049">
    <property type="term" value="F:tRNA binding"/>
    <property type="evidence" value="ECO:0007669"/>
    <property type="project" value="UniProtKB-KW"/>
</dbReference>
<dbReference type="PROSITE" id="PS51722">
    <property type="entry name" value="G_TR_2"/>
    <property type="match status" value="1"/>
</dbReference>
<dbReference type="PROSITE" id="PS00301">
    <property type="entry name" value="G_TR_1"/>
    <property type="match status" value="1"/>
</dbReference>
<keyword evidence="3" id="KW-0699">rRNA-binding</keyword>
<organism evidence="5 6">
    <name type="scientific">Dethiosulfatarculus sandiegensis</name>
    <dbReference type="NCBI Taxonomy" id="1429043"/>
    <lineage>
        <taxon>Bacteria</taxon>
        <taxon>Pseudomonadati</taxon>
        <taxon>Thermodesulfobacteriota</taxon>
        <taxon>Desulfarculia</taxon>
        <taxon>Desulfarculales</taxon>
        <taxon>Desulfarculaceae</taxon>
        <taxon>Dethiosulfatarculus</taxon>
    </lineage>
</organism>
<dbReference type="Gene3D" id="2.40.30.10">
    <property type="entry name" value="Translation factors"/>
    <property type="match status" value="1"/>
</dbReference>
<evidence type="ECO:0000256" key="1">
    <source>
        <dbReference type="ARBA" id="ARBA00005454"/>
    </source>
</evidence>
<keyword evidence="3" id="KW-0963">Cytoplasm</keyword>
<name>A0A0D2G6X9_9BACT</name>
<dbReference type="NCBIfam" id="TIGR01394">
    <property type="entry name" value="TypA_BipA"/>
    <property type="match status" value="1"/>
</dbReference>
<dbReference type="Gene3D" id="3.30.70.870">
    <property type="entry name" value="Elongation Factor G (Translational Gtpase), domain 3"/>
    <property type="match status" value="1"/>
</dbReference>
<dbReference type="InterPro" id="IPR047041">
    <property type="entry name" value="BipA_GTP-bd_dom"/>
</dbReference>
<dbReference type="SUPFAM" id="SSF50447">
    <property type="entry name" value="Translation proteins"/>
    <property type="match status" value="1"/>
</dbReference>
<dbReference type="Proteomes" id="UP000032233">
    <property type="component" value="Unassembled WGS sequence"/>
</dbReference>
<keyword evidence="3" id="KW-0694">RNA-binding</keyword>
<evidence type="ECO:0000256" key="3">
    <source>
        <dbReference type="HAMAP-Rule" id="MF_00849"/>
    </source>
</evidence>
<dbReference type="Gene3D" id="3.30.70.240">
    <property type="match status" value="1"/>
</dbReference>
<dbReference type="PRINTS" id="PR00315">
    <property type="entry name" value="ELONGATNFCT"/>
</dbReference>
<dbReference type="SUPFAM" id="SSF54980">
    <property type="entry name" value="EF-G C-terminal domain-like"/>
    <property type="match status" value="2"/>
</dbReference>
<dbReference type="GO" id="GO:0019843">
    <property type="term" value="F:rRNA binding"/>
    <property type="evidence" value="ECO:0007669"/>
    <property type="project" value="UniProtKB-KW"/>
</dbReference>
<dbReference type="AlphaFoldDB" id="A0A0D2G6X9"/>
<dbReference type="Pfam" id="PF00009">
    <property type="entry name" value="GTP_EFTU"/>
    <property type="match status" value="1"/>
</dbReference>
<keyword evidence="2 3" id="KW-0342">GTP-binding</keyword>
<dbReference type="CDD" id="cd03691">
    <property type="entry name" value="BipA_TypA_II"/>
    <property type="match status" value="1"/>
</dbReference>
<dbReference type="InterPro" id="IPR009000">
    <property type="entry name" value="Transl_B-barrel_sf"/>
</dbReference>
<keyword evidence="3" id="KW-0378">Hydrolase</keyword>
<evidence type="ECO:0000259" key="4">
    <source>
        <dbReference type="PROSITE" id="PS51722"/>
    </source>
</evidence>
<comment type="similarity">
    <text evidence="3">Belongs to the TRAFAC class translation factor GTPase superfamily. Classic translation factor GTPase family. BipA subfamily.</text>
</comment>
<feature type="binding site" evidence="3">
    <location>
        <begin position="130"/>
        <end position="133"/>
    </location>
    <ligand>
        <name>GTP</name>
        <dbReference type="ChEBI" id="CHEBI:37565"/>
    </ligand>
</feature>
<dbReference type="InParanoid" id="A0A0D2G6X9"/>
<dbReference type="CDD" id="cd03710">
    <property type="entry name" value="BipA_TypA_C"/>
    <property type="match status" value="1"/>
</dbReference>
<dbReference type="InterPro" id="IPR047043">
    <property type="entry name" value="BipA_III"/>
</dbReference>
<evidence type="ECO:0000313" key="6">
    <source>
        <dbReference type="Proteomes" id="UP000032233"/>
    </source>
</evidence>
<dbReference type="GO" id="GO:0045727">
    <property type="term" value="P:positive regulation of translation"/>
    <property type="evidence" value="ECO:0007669"/>
    <property type="project" value="TreeGrafter"/>
</dbReference>
<dbReference type="InterPro" id="IPR006298">
    <property type="entry name" value="BipA"/>
</dbReference>
<keyword evidence="6" id="KW-1185">Reference proteome</keyword>
<dbReference type="GO" id="GO:0005737">
    <property type="term" value="C:cytoplasm"/>
    <property type="evidence" value="ECO:0007669"/>
    <property type="project" value="UniProtKB-SubCell"/>
</dbReference>
<dbReference type="InterPro" id="IPR048876">
    <property type="entry name" value="BipA_C"/>
</dbReference>
<dbReference type="FunCoup" id="A0A0D2G6X9">
    <property type="interactions" value="449"/>
</dbReference>
<evidence type="ECO:0000256" key="2">
    <source>
        <dbReference type="ARBA" id="ARBA00023134"/>
    </source>
</evidence>
<comment type="catalytic activity">
    <reaction evidence="3">
        <text>GTP + H2O = GDP + phosphate + H(+)</text>
        <dbReference type="Rhea" id="RHEA:19669"/>
        <dbReference type="ChEBI" id="CHEBI:15377"/>
        <dbReference type="ChEBI" id="CHEBI:15378"/>
        <dbReference type="ChEBI" id="CHEBI:37565"/>
        <dbReference type="ChEBI" id="CHEBI:43474"/>
        <dbReference type="ChEBI" id="CHEBI:58189"/>
    </reaction>
</comment>
<dbReference type="InterPro" id="IPR000640">
    <property type="entry name" value="EFG_V-like"/>
</dbReference>
<dbReference type="InterPro" id="IPR031157">
    <property type="entry name" value="G_TR_CS"/>
</dbReference>
<dbReference type="EMBL" id="AZAC01000083">
    <property type="protein sequence ID" value="KIX10727.1"/>
    <property type="molecule type" value="Genomic_DNA"/>
</dbReference>
<dbReference type="OrthoDB" id="9760518at2"/>
<accession>A0A0D2G6X9</accession>
<gene>
    <name evidence="3" type="primary">bipA</name>
    <name evidence="5" type="ORF">X474_27695</name>
</gene>
<dbReference type="HAMAP" id="MF_00849">
    <property type="entry name" value="BipA"/>
    <property type="match status" value="1"/>
</dbReference>
<sequence>MPVREKLRNLAIIAHVDHGKTTLVDAMLWQSGVFRQNEQVAERVMDSMDLEREKGITIMAKNTAVIYGDYKINIVDTPGHADFGGEVERTLNMVDGVLLLVDASEGPLPQTRFVLGKSLAAGLPVLVVVNKIDRPDRRIAQVLDEIYDLFIDLDATEEQLEFPILYTNAKDGVALFDPDDDGSDLKPLFKTIIDHVPPPSFDPQTPVQFLVTSLDYSDYMGRIAVGKLANGELKPGVKLALTKQGEFHQEIALTQVYTYQGLKRIEAESIEAGDIAAVAGVEEAFIGDTITDLEDMRPLPSISVEEPTMSMEIGVNTSPMAGKEGKLLTSRQIKSRLEKETLYNVSIRVEPGQTTDSFKVSARGELQLAVLVETMRREGFELSLARPRIITKNVDGVRMEPLELAVIDIPEEYVGVVTEKLSARKGKLVKMVNHGSGRVRLEFEVPTRGLIGYRSQFLTDTRGTGILTALVIGHAPYAGDIPSRPNGALVSDRMGQAVTFAIHHLQPRGVIFVKPNQPSYPGLIVGENSRVQDIWVNITKEKKLTNLRASGADEALRLVPPRQFTLEQAMEYINDDELVEVTPKSIRLRKKSVKKLGGARKNV</sequence>
<dbReference type="PATRIC" id="fig|1429043.3.peg.5884"/>
<dbReference type="PANTHER" id="PTHR43512">
    <property type="entry name" value="TRANSLATION FACTOR GUF1-RELATED"/>
    <property type="match status" value="1"/>
</dbReference>
<keyword evidence="3" id="KW-0690">Ribosome biogenesis</keyword>
<dbReference type="InterPro" id="IPR035651">
    <property type="entry name" value="BipA_V"/>
</dbReference>
<dbReference type="InterPro" id="IPR042116">
    <property type="entry name" value="TypA/BipA_C"/>
</dbReference>
<dbReference type="InterPro" id="IPR004161">
    <property type="entry name" value="EFTu-like_2"/>
</dbReference>
<dbReference type="Pfam" id="PF03144">
    <property type="entry name" value="GTP_EFTU_D2"/>
    <property type="match status" value="1"/>
</dbReference>
<dbReference type="GO" id="GO:0043022">
    <property type="term" value="F:ribosome binding"/>
    <property type="evidence" value="ECO:0007669"/>
    <property type="project" value="UniProtKB-UniRule"/>
</dbReference>
<dbReference type="FunFam" id="3.30.70.870:FF:000003">
    <property type="entry name" value="GTP-binding protein TypA"/>
    <property type="match status" value="1"/>
</dbReference>
<dbReference type="CDD" id="cd16263">
    <property type="entry name" value="BipA_III"/>
    <property type="match status" value="1"/>
</dbReference>
<dbReference type="CDD" id="cd01891">
    <property type="entry name" value="TypA_BipA"/>
    <property type="match status" value="1"/>
</dbReference>
<comment type="caution">
    <text evidence="5">The sequence shown here is derived from an EMBL/GenBank/DDBJ whole genome shotgun (WGS) entry which is preliminary data.</text>
</comment>
<dbReference type="Gene3D" id="3.40.50.300">
    <property type="entry name" value="P-loop containing nucleotide triphosphate hydrolases"/>
    <property type="match status" value="1"/>
</dbReference>
<proteinExistence type="inferred from homology"/>
<keyword evidence="3" id="KW-0547">Nucleotide-binding</keyword>
<comment type="function">
    <text evidence="3">A 50S ribosomal subunit assembly protein with GTPase activity, required for 50S subunit assembly at low temperatures, may also play a role in translation. Binds GTP and analogs. Binds the 70S ribosome between the 30S and 50S subunits, in a similar position as ribosome-bound EF-G; it contacts a number of ribosomal proteins, both rRNAs and the A-site tRNA.</text>
</comment>
<dbReference type="Pfam" id="PF21018">
    <property type="entry name" value="BipA_C"/>
    <property type="match status" value="1"/>
</dbReference>
<dbReference type="NCBIfam" id="TIGR00231">
    <property type="entry name" value="small_GTP"/>
    <property type="match status" value="1"/>
</dbReference>
<dbReference type="InterPro" id="IPR005225">
    <property type="entry name" value="Small_GTP-bd"/>
</dbReference>
<dbReference type="EC" id="3.6.5.-" evidence="3"/>
<dbReference type="FunFam" id="3.30.70.240:FF:000002">
    <property type="entry name" value="GTP-binding protein TypA"/>
    <property type="match status" value="1"/>
</dbReference>
<dbReference type="Pfam" id="PF00679">
    <property type="entry name" value="EFG_C"/>
    <property type="match status" value="1"/>
</dbReference>
<keyword evidence="3" id="KW-0820">tRNA-binding</keyword>
<feature type="domain" description="Tr-type G" evidence="4">
    <location>
        <begin position="5"/>
        <end position="200"/>
    </location>
</feature>
<comment type="similarity">
    <text evidence="1">Belongs to the TRAFAC class translation factor GTPase superfamily. Classic translation factor GTPase family. LepA subfamily.</text>
</comment>
<dbReference type="InterPro" id="IPR047042">
    <property type="entry name" value="BipA_II"/>
</dbReference>
<dbReference type="SUPFAM" id="SSF52540">
    <property type="entry name" value="P-loop containing nucleoside triphosphate hydrolases"/>
    <property type="match status" value="1"/>
</dbReference>
<dbReference type="FunFam" id="3.40.50.300:FF:000055">
    <property type="entry name" value="GTP-binding protein TypA"/>
    <property type="match status" value="1"/>
</dbReference>
<dbReference type="Gene3D" id="2.40.50.250">
    <property type="entry name" value="bipa protein"/>
    <property type="match status" value="1"/>
</dbReference>
<dbReference type="PANTHER" id="PTHR43512:SF4">
    <property type="entry name" value="TRANSLATION FACTOR GUF1 HOMOLOG, CHLOROPLASTIC"/>
    <property type="match status" value="1"/>
</dbReference>